<feature type="chain" id="PRO_5042002345" evidence="1">
    <location>
        <begin position="17"/>
        <end position="174"/>
    </location>
</feature>
<evidence type="ECO:0000259" key="2">
    <source>
        <dbReference type="Pfam" id="PF07563"/>
    </source>
</evidence>
<dbReference type="Pfam" id="PF07563">
    <property type="entry name" value="DUF1541"/>
    <property type="match status" value="2"/>
</dbReference>
<reference evidence="3" key="1">
    <citation type="journal article" date="2020" name="Antimicrob. Agents Chemother.">
        <title>The novel macrolide resistance genes mef(D), msr(F) and msr(H) are present on resistance islands in Macrococcus canis, Macrococcus caseolyticus and Staphylococcus aureus.</title>
        <authorList>
            <person name="Schwendener S."/>
            <person name="Dona V."/>
            <person name="Perreten V."/>
        </authorList>
    </citation>
    <scope>NUCLEOTIDE SEQUENCE</scope>
    <source>
        <strain evidence="3">Epi0076A</strain>
    </source>
</reference>
<dbReference type="EMBL" id="CP047363">
    <property type="protein sequence ID" value="QIH77617.1"/>
    <property type="molecule type" value="Genomic_DNA"/>
</dbReference>
<name>A0AAE6X0U9_9STAP</name>
<dbReference type="RefSeq" id="WP_138070514.1">
    <property type="nucleotide sequence ID" value="NZ_CP035309.1"/>
</dbReference>
<evidence type="ECO:0000256" key="1">
    <source>
        <dbReference type="SAM" id="SignalP"/>
    </source>
</evidence>
<organism evidence="3 4">
    <name type="scientific">Macrococcoides canis</name>
    <dbReference type="NCBI Taxonomy" id="1855823"/>
    <lineage>
        <taxon>Bacteria</taxon>
        <taxon>Bacillati</taxon>
        <taxon>Bacillota</taxon>
        <taxon>Bacilli</taxon>
        <taxon>Bacillales</taxon>
        <taxon>Staphylococcaceae</taxon>
        <taxon>Macrococcoides</taxon>
    </lineage>
</organism>
<proteinExistence type="predicted"/>
<dbReference type="Gene3D" id="2.30.30.1210">
    <property type="entry name" value="Domain of unknown function DUF1541"/>
    <property type="match status" value="1"/>
</dbReference>
<feature type="domain" description="DUF1541" evidence="2">
    <location>
        <begin position="53"/>
        <end position="103"/>
    </location>
</feature>
<sequence length="174" mass="19428">MKKLMAIIASTGILMAGCGANDASNHDEHANMEHNHEAAPKNMQKSEHPKYKVGDEVILTEGHMPGMKDAQGKVKAVYNTYVYEVSYQPKNGDKKVSHHKWVVNEELKDAPKSGFKKGDKAIMTANHMDGMKGAEATIDAVKHTDVYVVDYKDTKTNKTVKDHKWMTENELTTK</sequence>
<keyword evidence="1" id="KW-0732">Signal</keyword>
<feature type="domain" description="DUF1541" evidence="2">
    <location>
        <begin position="117"/>
        <end position="168"/>
    </location>
</feature>
<feature type="signal peptide" evidence="1">
    <location>
        <begin position="1"/>
        <end position="16"/>
    </location>
</feature>
<protein>
    <submittedName>
        <fullName evidence="3">DUF1541 domain-containing protein</fullName>
    </submittedName>
</protein>
<evidence type="ECO:0000313" key="3">
    <source>
        <dbReference type="EMBL" id="QIH77617.1"/>
    </source>
</evidence>
<accession>A0AAE6X0U9</accession>
<dbReference type="Proteomes" id="UP000501122">
    <property type="component" value="Chromosome"/>
</dbReference>
<dbReference type="InterPro" id="IPR011438">
    <property type="entry name" value="DUF1541"/>
</dbReference>
<evidence type="ECO:0000313" key="4">
    <source>
        <dbReference type="Proteomes" id="UP000501122"/>
    </source>
</evidence>
<dbReference type="PROSITE" id="PS51257">
    <property type="entry name" value="PROKAR_LIPOPROTEIN"/>
    <property type="match status" value="1"/>
</dbReference>
<gene>
    <name evidence="3" type="ORF">GTN30_02965</name>
</gene>
<dbReference type="AlphaFoldDB" id="A0AAE6X0U9"/>